<evidence type="ECO:0000256" key="3">
    <source>
        <dbReference type="ARBA" id="ARBA00022801"/>
    </source>
</evidence>
<dbReference type="SUPFAM" id="SSF49899">
    <property type="entry name" value="Concanavalin A-like lectins/glucanases"/>
    <property type="match status" value="1"/>
</dbReference>
<dbReference type="RefSeq" id="WP_115558669.1">
    <property type="nucleotide sequence ID" value="NZ_CP031376.1"/>
</dbReference>
<evidence type="ECO:0000313" key="8">
    <source>
        <dbReference type="EMBL" id="AXK51785.1"/>
    </source>
</evidence>
<dbReference type="Proteomes" id="UP000254792">
    <property type="component" value="Chromosome"/>
</dbReference>
<evidence type="ECO:0000256" key="5">
    <source>
        <dbReference type="RuleBase" id="RU362110"/>
    </source>
</evidence>
<dbReference type="Gene3D" id="2.60.120.560">
    <property type="entry name" value="Exo-inulinase, domain 1"/>
    <property type="match status" value="1"/>
</dbReference>
<evidence type="ECO:0000259" key="7">
    <source>
        <dbReference type="Pfam" id="PF08244"/>
    </source>
</evidence>
<evidence type="ECO:0000259" key="6">
    <source>
        <dbReference type="Pfam" id="PF00251"/>
    </source>
</evidence>
<dbReference type="InterPro" id="IPR013148">
    <property type="entry name" value="Glyco_hydro_32_N"/>
</dbReference>
<accession>A0A345Z5A6</accession>
<protein>
    <recommendedName>
        <fullName evidence="2">beta-fructofuranosidase</fullName>
        <ecNumber evidence="2">3.2.1.26</ecNumber>
    </recommendedName>
</protein>
<dbReference type="GO" id="GO:0005975">
    <property type="term" value="P:carbohydrate metabolic process"/>
    <property type="evidence" value="ECO:0007669"/>
    <property type="project" value="InterPro"/>
</dbReference>
<dbReference type="Gene3D" id="2.115.10.20">
    <property type="entry name" value="Glycosyl hydrolase domain, family 43"/>
    <property type="match status" value="1"/>
</dbReference>
<dbReference type="InterPro" id="IPR051214">
    <property type="entry name" value="GH32_Enzymes"/>
</dbReference>
<evidence type="ECO:0000313" key="9">
    <source>
        <dbReference type="Proteomes" id="UP000254792"/>
    </source>
</evidence>
<dbReference type="InterPro" id="IPR013189">
    <property type="entry name" value="Glyco_hydro_32_C"/>
</dbReference>
<dbReference type="PANTHER" id="PTHR43101">
    <property type="entry name" value="BETA-FRUCTOSIDASE"/>
    <property type="match status" value="1"/>
</dbReference>
<dbReference type="CDD" id="cd18623">
    <property type="entry name" value="GH32_ScrB-like"/>
    <property type="match status" value="1"/>
</dbReference>
<dbReference type="Pfam" id="PF08244">
    <property type="entry name" value="Glyco_hydro_32C"/>
    <property type="match status" value="1"/>
</dbReference>
<dbReference type="KEGG" id="salx:SALLE_v1c11150"/>
<keyword evidence="3 5" id="KW-0378">Hydrolase</keyword>
<evidence type="ECO:0000256" key="2">
    <source>
        <dbReference type="ARBA" id="ARBA00012758"/>
    </source>
</evidence>
<dbReference type="PANTHER" id="PTHR43101:SF1">
    <property type="entry name" value="BETA-FRUCTOSIDASE"/>
    <property type="match status" value="1"/>
</dbReference>
<dbReference type="SMART" id="SM00640">
    <property type="entry name" value="Glyco_32"/>
    <property type="match status" value="1"/>
</dbReference>
<feature type="domain" description="Glycosyl hydrolase family 32 C-terminal" evidence="7">
    <location>
        <begin position="363"/>
        <end position="444"/>
    </location>
</feature>
<keyword evidence="9" id="KW-1185">Reference proteome</keyword>
<dbReference type="EC" id="3.2.1.26" evidence="2"/>
<organism evidence="8 9">
    <name type="scientific">Spiroplasma alleghenense</name>
    <dbReference type="NCBI Taxonomy" id="216931"/>
    <lineage>
        <taxon>Bacteria</taxon>
        <taxon>Bacillati</taxon>
        <taxon>Mycoplasmatota</taxon>
        <taxon>Mollicutes</taxon>
        <taxon>Entomoplasmatales</taxon>
        <taxon>Spiroplasmataceae</taxon>
        <taxon>Spiroplasma</taxon>
    </lineage>
</organism>
<dbReference type="Pfam" id="PF00251">
    <property type="entry name" value="Glyco_hydro_32N"/>
    <property type="match status" value="1"/>
</dbReference>
<dbReference type="AlphaFoldDB" id="A0A345Z5A6"/>
<sequence>MSDKYKKISNKDLTDFEKYHKLKIYDWYNNQFHLSGFSGLVNDPNGLVYFQGVYYIFMQNCPFSPEHQNKSWSLYTTRDFINYKYHGIVLTPSIKEDAFGVFSGSAFVWDNKLRFYYTGNIKYLENNTRSSYTIQAEFDFEKQIGIKKVLFKTDEKKFTGHFRDPVIHYNNNDNKFYMINGAQNLLEEGVIAIHETNSLEQPFEFKNIIKLDIFDNYMIECPNFFSIGDKKVLMVSPERNISFKDGSHKVYYQIGDFDKDYKKFKGITNWQELDGGYDFYAPQVFNNSDRNLLIGWNGNSSSEQKITYENMWSNNLTIVRELKLKDNKIIQTPVEEIKKLRIAPLKSFDNQVEYQNGLLEMLFENNNQDFEFEILNSNEEKIIFQYQNQVLKIDRSRCTKTDEESLPNKIILKQKISSMQLLVDRSSIEAFINNGENVISLRFYLMNHEFVKFKNLNPVFYQLKGYEIDYQNIVWKNQEIK</sequence>
<dbReference type="GO" id="GO:0004564">
    <property type="term" value="F:beta-fructofuranosidase activity"/>
    <property type="evidence" value="ECO:0007669"/>
    <property type="project" value="UniProtKB-EC"/>
</dbReference>
<dbReference type="OrthoDB" id="9759709at2"/>
<dbReference type="InterPro" id="IPR023296">
    <property type="entry name" value="Glyco_hydro_beta-prop_sf"/>
</dbReference>
<evidence type="ECO:0000256" key="1">
    <source>
        <dbReference type="ARBA" id="ARBA00009902"/>
    </source>
</evidence>
<feature type="domain" description="Glycosyl hydrolase family 32 N-terminal" evidence="6">
    <location>
        <begin position="33"/>
        <end position="333"/>
    </location>
</feature>
<evidence type="ECO:0000256" key="4">
    <source>
        <dbReference type="ARBA" id="ARBA00023295"/>
    </source>
</evidence>
<dbReference type="InterPro" id="IPR013320">
    <property type="entry name" value="ConA-like_dom_sf"/>
</dbReference>
<dbReference type="EMBL" id="CP031376">
    <property type="protein sequence ID" value="AXK51785.1"/>
    <property type="molecule type" value="Genomic_DNA"/>
</dbReference>
<comment type="similarity">
    <text evidence="1 5">Belongs to the glycosyl hydrolase 32 family.</text>
</comment>
<keyword evidence="4 5" id="KW-0326">Glycosidase</keyword>
<proteinExistence type="inferred from homology"/>
<gene>
    <name evidence="8" type="primary">scrB</name>
    <name evidence="8" type="ORF">SALLE_v1c11150</name>
</gene>
<name>A0A345Z5A6_9MOLU</name>
<dbReference type="InterPro" id="IPR001362">
    <property type="entry name" value="Glyco_hydro_32"/>
</dbReference>
<dbReference type="SUPFAM" id="SSF75005">
    <property type="entry name" value="Arabinanase/levansucrase/invertase"/>
    <property type="match status" value="1"/>
</dbReference>
<reference evidence="8 9" key="1">
    <citation type="submission" date="2018-07" db="EMBL/GenBank/DDBJ databases">
        <title>Complete genome sequence of Spiroplasma alleghenense PLHS-1 (ATCC 51752).</title>
        <authorList>
            <person name="Chou L."/>
            <person name="Lee T.-Y."/>
            <person name="Tsai Y.-M."/>
            <person name="Kuo C.-H."/>
        </authorList>
    </citation>
    <scope>NUCLEOTIDE SEQUENCE [LARGE SCALE GENOMIC DNA]</scope>
    <source>
        <strain evidence="8 9">PLHS-1</strain>
    </source>
</reference>